<evidence type="ECO:0000259" key="2">
    <source>
        <dbReference type="Pfam" id="PF08718"/>
    </source>
</evidence>
<dbReference type="Proteomes" id="UP000677054">
    <property type="component" value="Unassembled WGS sequence"/>
</dbReference>
<organism evidence="3">
    <name type="scientific">Darwinula stevensoni</name>
    <dbReference type="NCBI Taxonomy" id="69355"/>
    <lineage>
        <taxon>Eukaryota</taxon>
        <taxon>Metazoa</taxon>
        <taxon>Ecdysozoa</taxon>
        <taxon>Arthropoda</taxon>
        <taxon>Crustacea</taxon>
        <taxon>Oligostraca</taxon>
        <taxon>Ostracoda</taxon>
        <taxon>Podocopa</taxon>
        <taxon>Podocopida</taxon>
        <taxon>Darwinulocopina</taxon>
        <taxon>Darwinuloidea</taxon>
        <taxon>Darwinulidae</taxon>
        <taxon>Darwinula</taxon>
    </lineage>
</organism>
<evidence type="ECO:0000256" key="1">
    <source>
        <dbReference type="ARBA" id="ARBA00022448"/>
    </source>
</evidence>
<dbReference type="EMBL" id="LR905100">
    <property type="protein sequence ID" value="CAD7253273.1"/>
    <property type="molecule type" value="Genomic_DNA"/>
</dbReference>
<accession>A0A7R9AFT5</accession>
<keyword evidence="1" id="KW-0813">Transport</keyword>
<dbReference type="AlphaFoldDB" id="A0A7R9AFT5"/>
<dbReference type="Gene3D" id="1.10.3520.10">
    <property type="entry name" value="Glycolipid transfer protein"/>
    <property type="match status" value="1"/>
</dbReference>
<dbReference type="InterPro" id="IPR014830">
    <property type="entry name" value="Glycolipid_transfer_prot_dom"/>
</dbReference>
<protein>
    <recommendedName>
        <fullName evidence="2">Glycolipid transfer protein domain-containing protein</fullName>
    </recommendedName>
</protein>
<dbReference type="OrthoDB" id="205255at2759"/>
<dbReference type="PANTHER" id="PTHR10219">
    <property type="entry name" value="GLYCOLIPID TRANSFER PROTEIN-RELATED"/>
    <property type="match status" value="1"/>
</dbReference>
<dbReference type="SUPFAM" id="SSF110004">
    <property type="entry name" value="Glycolipid transfer protein, GLTP"/>
    <property type="match status" value="1"/>
</dbReference>
<dbReference type="GO" id="GO:0005829">
    <property type="term" value="C:cytosol"/>
    <property type="evidence" value="ECO:0007669"/>
    <property type="project" value="TreeGrafter"/>
</dbReference>
<sequence length="261" mass="29610">MSEIPQEKMEGGGHKDLFIDYPRPFPTAAEKWEVPTEEFLEASSGVVTILDSLGVLFYFPRSDVNTNVTHLKEFYAKDREKYSTLKSIVESEGSIEGPGTHRLLYLKRGLELTFLFFRYVLEDYDTGVRSEGTQDIIRRAYEETLEKHHLWIVRNTAQVPSVRSLSTVVSCDACVLVHEARNSRMGRSHEAHLMLFSIAPSRNGMISCLTYGGEGPETEKQVMENMRAWLANFSPCLEEVKDLFNSKGLESEESVVESAEN</sequence>
<dbReference type="InterPro" id="IPR036497">
    <property type="entry name" value="GLTP_sf"/>
</dbReference>
<dbReference type="PANTHER" id="PTHR10219:SF25">
    <property type="entry name" value="PLECKSTRIN HOMOLOGY DOMAIN-CONTAINING FAMILY A MEMBER 8"/>
    <property type="match status" value="1"/>
</dbReference>
<dbReference type="EMBL" id="CAJPEV010005583">
    <property type="protein sequence ID" value="CAG0903303.1"/>
    <property type="molecule type" value="Genomic_DNA"/>
</dbReference>
<dbReference type="GO" id="GO:1902388">
    <property type="term" value="F:ceramide 1-phosphate transfer activity"/>
    <property type="evidence" value="ECO:0007669"/>
    <property type="project" value="TreeGrafter"/>
</dbReference>
<dbReference type="Pfam" id="PF08718">
    <property type="entry name" value="GLTP"/>
    <property type="match status" value="1"/>
</dbReference>
<proteinExistence type="predicted"/>
<evidence type="ECO:0000313" key="3">
    <source>
        <dbReference type="EMBL" id="CAD7253273.1"/>
    </source>
</evidence>
<name>A0A7R9AFT5_9CRUS</name>
<evidence type="ECO:0000313" key="4">
    <source>
        <dbReference type="Proteomes" id="UP000677054"/>
    </source>
</evidence>
<gene>
    <name evidence="3" type="ORF">DSTB1V02_LOCUS13023</name>
</gene>
<dbReference type="GO" id="GO:1902387">
    <property type="term" value="F:ceramide 1-phosphate binding"/>
    <property type="evidence" value="ECO:0007669"/>
    <property type="project" value="TreeGrafter"/>
</dbReference>
<reference evidence="3" key="1">
    <citation type="submission" date="2020-11" db="EMBL/GenBank/DDBJ databases">
        <authorList>
            <person name="Tran Van P."/>
        </authorList>
    </citation>
    <scope>NUCLEOTIDE SEQUENCE</scope>
</reference>
<dbReference type="GO" id="GO:0016020">
    <property type="term" value="C:membrane"/>
    <property type="evidence" value="ECO:0007669"/>
    <property type="project" value="TreeGrafter"/>
</dbReference>
<keyword evidence="4" id="KW-1185">Reference proteome</keyword>
<feature type="domain" description="Glycolipid transfer protein" evidence="2">
    <location>
        <begin position="34"/>
        <end position="159"/>
    </location>
</feature>